<dbReference type="EMBL" id="FWXZ01000006">
    <property type="protein sequence ID" value="SMC79945.1"/>
    <property type="molecule type" value="Genomic_DNA"/>
</dbReference>
<organism evidence="1 2">
    <name type="scientific">Aristaeella lactis</name>
    <dbReference type="NCBI Taxonomy" id="3046383"/>
    <lineage>
        <taxon>Bacteria</taxon>
        <taxon>Bacillati</taxon>
        <taxon>Bacillota</taxon>
        <taxon>Clostridia</taxon>
        <taxon>Eubacteriales</taxon>
        <taxon>Aristaeellaceae</taxon>
        <taxon>Aristaeella</taxon>
    </lineage>
</organism>
<name>A0AC61PNY1_9FIRM</name>
<evidence type="ECO:0000313" key="2">
    <source>
        <dbReference type="Proteomes" id="UP000192328"/>
    </source>
</evidence>
<proteinExistence type="predicted"/>
<comment type="caution">
    <text evidence="1">The sequence shown here is derived from an EMBL/GenBank/DDBJ whole genome shotgun (WGS) entry which is preliminary data.</text>
</comment>
<protein>
    <submittedName>
        <fullName evidence="1">Uncharacterized protein</fullName>
    </submittedName>
</protein>
<evidence type="ECO:0000313" key="1">
    <source>
        <dbReference type="EMBL" id="SMC79945.1"/>
    </source>
</evidence>
<reference evidence="1" key="1">
    <citation type="submission" date="2017-04" db="EMBL/GenBank/DDBJ databases">
        <authorList>
            <person name="Varghese N."/>
            <person name="Submissions S."/>
        </authorList>
    </citation>
    <scope>NUCLEOTIDE SEQUENCE</scope>
    <source>
        <strain evidence="1">WTE2008</strain>
    </source>
</reference>
<accession>A0AC61PNY1</accession>
<gene>
    <name evidence="1" type="ORF">SAMN06297397_2563</name>
</gene>
<dbReference type="Proteomes" id="UP000192328">
    <property type="component" value="Unassembled WGS sequence"/>
</dbReference>
<keyword evidence="2" id="KW-1185">Reference proteome</keyword>
<sequence>MMKLLKYEFRKTAFPKLLIFAIILIMECVFLYGCLTDQGDTKTLGVILFMMATMFSFLLVGILSLVTLHKDMNTRQGYMLFMTPNSTYKILGAKVAECGLTLLVLGAVGLGLGTLDFSMVEKEIQFVTSILKSFNPDLVPSFSNISAMLFNLLCGLLCSVITAYFADVISSALLNGKKGNLLITFALYILLNYVIRKLMLLIPSSIGVIASLLLQGVVALVLAGIMYVITARLMDRYLSV</sequence>